<reference evidence="5 6" key="1">
    <citation type="journal article" date="2016" name="C (Basel)">
        <title>Selective Growth of and Electricity Production by Marine Exoelectrogenic Bacteria in Self-Aggregated Hydrogel of Microbially Reduced Graphene Oxide.</title>
        <authorList>
            <person name="Yoshida N."/>
            <person name="Goto Y."/>
            <person name="Miyata Y."/>
        </authorList>
    </citation>
    <scope>NUCLEOTIDE SEQUENCE [LARGE SCALE GENOMIC DNA]</scope>
    <source>
        <strain evidence="5 6">NIT-T3</strain>
    </source>
</reference>
<evidence type="ECO:0000256" key="4">
    <source>
        <dbReference type="SAM" id="SignalP"/>
    </source>
</evidence>
<gene>
    <name evidence="5" type="ORF">DESUT3_34290</name>
</gene>
<keyword evidence="1" id="KW-0802">TPR repeat</keyword>
<dbReference type="NCBIfam" id="TIGR02795">
    <property type="entry name" value="tol_pal_ybgF"/>
    <property type="match status" value="1"/>
</dbReference>
<dbReference type="PROSITE" id="PS50005">
    <property type="entry name" value="TPR"/>
    <property type="match status" value="1"/>
</dbReference>
<evidence type="ECO:0000313" key="5">
    <source>
        <dbReference type="EMBL" id="BCR06360.1"/>
    </source>
</evidence>
<organism evidence="5 6">
    <name type="scientific">Desulfuromonas versatilis</name>
    <dbReference type="NCBI Taxonomy" id="2802975"/>
    <lineage>
        <taxon>Bacteria</taxon>
        <taxon>Pseudomonadati</taxon>
        <taxon>Thermodesulfobacteriota</taxon>
        <taxon>Desulfuromonadia</taxon>
        <taxon>Desulfuromonadales</taxon>
        <taxon>Desulfuromonadaceae</taxon>
        <taxon>Desulfuromonas</taxon>
    </lineage>
</organism>
<keyword evidence="4" id="KW-0732">Signal</keyword>
<dbReference type="Pfam" id="PF14559">
    <property type="entry name" value="TPR_19"/>
    <property type="match status" value="1"/>
</dbReference>
<feature type="region of interest" description="Disordered" evidence="3">
    <location>
        <begin position="207"/>
        <end position="226"/>
    </location>
</feature>
<feature type="signal peptide" evidence="4">
    <location>
        <begin position="1"/>
        <end position="21"/>
    </location>
</feature>
<dbReference type="Gene3D" id="1.25.40.10">
    <property type="entry name" value="Tetratricopeptide repeat domain"/>
    <property type="match status" value="1"/>
</dbReference>
<name>A0ABN6E204_9BACT</name>
<feature type="repeat" description="TPR" evidence="1">
    <location>
        <begin position="146"/>
        <end position="179"/>
    </location>
</feature>
<dbReference type="Pfam" id="PF13174">
    <property type="entry name" value="TPR_6"/>
    <property type="match status" value="1"/>
</dbReference>
<dbReference type="HAMAP" id="MF_02066">
    <property type="entry name" value="CpoB"/>
    <property type="match status" value="1"/>
</dbReference>
<dbReference type="InterPro" id="IPR011990">
    <property type="entry name" value="TPR-like_helical_dom_sf"/>
</dbReference>
<keyword evidence="2" id="KW-0175">Coiled coil</keyword>
<dbReference type="InterPro" id="IPR014162">
    <property type="entry name" value="CpoB_C"/>
</dbReference>
<dbReference type="InterPro" id="IPR019734">
    <property type="entry name" value="TPR_rpt"/>
</dbReference>
<evidence type="ECO:0000256" key="3">
    <source>
        <dbReference type="SAM" id="MobiDB-lite"/>
    </source>
</evidence>
<dbReference type="SUPFAM" id="SSF48452">
    <property type="entry name" value="TPR-like"/>
    <property type="match status" value="1"/>
</dbReference>
<dbReference type="Proteomes" id="UP001319827">
    <property type="component" value="Chromosome"/>
</dbReference>
<feature type="chain" id="PRO_5045862542" evidence="4">
    <location>
        <begin position="22"/>
        <end position="226"/>
    </location>
</feature>
<keyword evidence="6" id="KW-1185">Reference proteome</keyword>
<protein>
    <submittedName>
        <fullName evidence="5">Lipoprotein</fullName>
    </submittedName>
</protein>
<evidence type="ECO:0000256" key="1">
    <source>
        <dbReference type="PROSITE-ProRule" id="PRU00339"/>
    </source>
</evidence>
<accession>A0ABN6E204</accession>
<keyword evidence="5" id="KW-0449">Lipoprotein</keyword>
<evidence type="ECO:0000313" key="6">
    <source>
        <dbReference type="Proteomes" id="UP001319827"/>
    </source>
</evidence>
<proteinExistence type="inferred from homology"/>
<evidence type="ECO:0000256" key="2">
    <source>
        <dbReference type="SAM" id="Coils"/>
    </source>
</evidence>
<dbReference type="InterPro" id="IPR034706">
    <property type="entry name" value="CpoB"/>
</dbReference>
<feature type="coiled-coil region" evidence="2">
    <location>
        <begin position="33"/>
        <end position="67"/>
    </location>
</feature>
<reference evidence="5 6" key="2">
    <citation type="journal article" date="2021" name="Int. J. Syst. Evol. Microbiol.">
        <title>Isolation and Polyphasic Characterization of Desulfuromonas versatilis sp. Nov., an Electrogenic Bacteria Capable of Versatile Metabolism Isolated from a Graphene Oxide-Reducing Enrichment Culture.</title>
        <authorList>
            <person name="Xie L."/>
            <person name="Yoshida N."/>
            <person name="Ishii S."/>
            <person name="Meng L."/>
        </authorList>
    </citation>
    <scope>NUCLEOTIDE SEQUENCE [LARGE SCALE GENOMIC DNA]</scope>
    <source>
        <strain evidence="5 6">NIT-T3</strain>
    </source>
</reference>
<dbReference type="EMBL" id="AP024355">
    <property type="protein sequence ID" value="BCR06360.1"/>
    <property type="molecule type" value="Genomic_DNA"/>
</dbReference>
<sequence length="226" mass="24682">MRSPLLLPILVLLPLAGCTLAPPTSGGVSSAELTRLQAEQAGLAQRLDQIEDRLLLIEARLRDQQRQMSQLPEQPVAEKVTSPREITAPAATAAAAPLVEGKLDQRSSPTEIYLQAFSDYAAGRFEAAISGFGTFLASYPNNDYAANAQYWLGECHFSLEQYDRALAAFQAVVSDYPRGSKAPDALWKMAQVQMKTNQREAAEQTLRQLRGTYPDSAAARKSLQAE</sequence>